<dbReference type="KEGG" id="chig:CH63R_00967"/>
<name>A0A1B7YUS3_COLHI</name>
<evidence type="ECO:0000313" key="2">
    <source>
        <dbReference type="EMBL" id="OBR15787.1"/>
    </source>
</evidence>
<dbReference type="VEuPathDB" id="FungiDB:CH63R_00967"/>
<dbReference type="EMBL" id="LTAN01000001">
    <property type="protein sequence ID" value="OBR15787.1"/>
    <property type="molecule type" value="Genomic_DNA"/>
</dbReference>
<dbReference type="AlphaFoldDB" id="A0A1B7YUS3"/>
<feature type="region of interest" description="Disordered" evidence="1">
    <location>
        <begin position="1"/>
        <end position="57"/>
    </location>
</feature>
<sequence>MNVRRPSSGISSRATGLDPDGTPSAPTADCPPDPRPAGMASRFATVKPVSQRRNAGMPTRVAAQRCLFLDPGEATGTQNMYVKPVRRWGGISYPPTGSPHHNPPKRSDAQDPISLRPFSHSPSRLLAASSRVTTRWRMDQ</sequence>
<evidence type="ECO:0000313" key="3">
    <source>
        <dbReference type="Proteomes" id="UP000092177"/>
    </source>
</evidence>
<proteinExistence type="predicted"/>
<reference evidence="3" key="1">
    <citation type="journal article" date="2017" name="BMC Genomics">
        <title>Gapless genome assembly of Colletotrichum higginsianum reveals chromosome structure and association of transposable elements with secondary metabolite gene clusters.</title>
        <authorList>
            <person name="Dallery J.-F."/>
            <person name="Lapalu N."/>
            <person name="Zampounis A."/>
            <person name="Pigne S."/>
            <person name="Luyten I."/>
            <person name="Amselem J."/>
            <person name="Wittenberg A.H.J."/>
            <person name="Zhou S."/>
            <person name="de Queiroz M.V."/>
            <person name="Robin G.P."/>
            <person name="Auger A."/>
            <person name="Hainaut M."/>
            <person name="Henrissat B."/>
            <person name="Kim K.-T."/>
            <person name="Lee Y.-H."/>
            <person name="Lespinet O."/>
            <person name="Schwartz D.C."/>
            <person name="Thon M.R."/>
            <person name="O'Connell R.J."/>
        </authorList>
    </citation>
    <scope>NUCLEOTIDE SEQUENCE [LARGE SCALE GENOMIC DNA]</scope>
    <source>
        <strain evidence="3">IMI 349063</strain>
    </source>
</reference>
<accession>A0A1B7YUS3</accession>
<feature type="region of interest" description="Disordered" evidence="1">
    <location>
        <begin position="92"/>
        <end position="140"/>
    </location>
</feature>
<dbReference type="RefSeq" id="XP_018164304.1">
    <property type="nucleotide sequence ID" value="XM_018295942.1"/>
</dbReference>
<comment type="caution">
    <text evidence="2">The sequence shown here is derived from an EMBL/GenBank/DDBJ whole genome shotgun (WGS) entry which is preliminary data.</text>
</comment>
<evidence type="ECO:0000256" key="1">
    <source>
        <dbReference type="SAM" id="MobiDB-lite"/>
    </source>
</evidence>
<dbReference type="Proteomes" id="UP000092177">
    <property type="component" value="Chromosome 1"/>
</dbReference>
<organism evidence="2 3">
    <name type="scientific">Colletotrichum higginsianum (strain IMI 349063)</name>
    <name type="common">Crucifer anthracnose fungus</name>
    <dbReference type="NCBI Taxonomy" id="759273"/>
    <lineage>
        <taxon>Eukaryota</taxon>
        <taxon>Fungi</taxon>
        <taxon>Dikarya</taxon>
        <taxon>Ascomycota</taxon>
        <taxon>Pezizomycotina</taxon>
        <taxon>Sordariomycetes</taxon>
        <taxon>Hypocreomycetidae</taxon>
        <taxon>Glomerellales</taxon>
        <taxon>Glomerellaceae</taxon>
        <taxon>Colletotrichum</taxon>
        <taxon>Colletotrichum destructivum species complex</taxon>
    </lineage>
</organism>
<dbReference type="GeneID" id="28860049"/>
<keyword evidence="3" id="KW-1185">Reference proteome</keyword>
<protein>
    <submittedName>
        <fullName evidence="2">Uncharacterized protein</fullName>
    </submittedName>
</protein>
<gene>
    <name evidence="2" type="ORF">CH63R_00967</name>
</gene>